<dbReference type="OrthoDB" id="2328572at2759"/>
<gene>
    <name evidence="3" type="ORF">BDV96DRAFT_593336</name>
</gene>
<proteinExistence type="predicted"/>
<evidence type="ECO:0000313" key="4">
    <source>
        <dbReference type="Proteomes" id="UP000799770"/>
    </source>
</evidence>
<keyword evidence="2" id="KW-0732">Signal</keyword>
<dbReference type="EMBL" id="ML977310">
    <property type="protein sequence ID" value="KAF2122853.1"/>
    <property type="molecule type" value="Genomic_DNA"/>
</dbReference>
<evidence type="ECO:0000313" key="3">
    <source>
        <dbReference type="EMBL" id="KAF2122853.1"/>
    </source>
</evidence>
<reference evidence="3" key="1">
    <citation type="journal article" date="2020" name="Stud. Mycol.">
        <title>101 Dothideomycetes genomes: a test case for predicting lifestyles and emergence of pathogens.</title>
        <authorList>
            <person name="Haridas S."/>
            <person name="Albert R."/>
            <person name="Binder M."/>
            <person name="Bloem J."/>
            <person name="Labutti K."/>
            <person name="Salamov A."/>
            <person name="Andreopoulos B."/>
            <person name="Baker S."/>
            <person name="Barry K."/>
            <person name="Bills G."/>
            <person name="Bluhm B."/>
            <person name="Cannon C."/>
            <person name="Castanera R."/>
            <person name="Culley D."/>
            <person name="Daum C."/>
            <person name="Ezra D."/>
            <person name="Gonzalez J."/>
            <person name="Henrissat B."/>
            <person name="Kuo A."/>
            <person name="Liang C."/>
            <person name="Lipzen A."/>
            <person name="Lutzoni F."/>
            <person name="Magnuson J."/>
            <person name="Mondo S."/>
            <person name="Nolan M."/>
            <person name="Ohm R."/>
            <person name="Pangilinan J."/>
            <person name="Park H.-J."/>
            <person name="Ramirez L."/>
            <person name="Alfaro M."/>
            <person name="Sun H."/>
            <person name="Tritt A."/>
            <person name="Yoshinaga Y."/>
            <person name="Zwiers L.-H."/>
            <person name="Turgeon B."/>
            <person name="Goodwin S."/>
            <person name="Spatafora J."/>
            <person name="Crous P."/>
            <person name="Grigoriev I."/>
        </authorList>
    </citation>
    <scope>NUCLEOTIDE SEQUENCE</scope>
    <source>
        <strain evidence="3">CBS 627.86</strain>
    </source>
</reference>
<dbReference type="Proteomes" id="UP000799770">
    <property type="component" value="Unassembled WGS sequence"/>
</dbReference>
<protein>
    <recommendedName>
        <fullName evidence="5">Zn(2)-C6 fungal-type domain-containing protein</fullName>
    </recommendedName>
</protein>
<accession>A0A6A5ZVE4</accession>
<dbReference type="AlphaFoldDB" id="A0A6A5ZVE4"/>
<evidence type="ECO:0008006" key="5">
    <source>
        <dbReference type="Google" id="ProtNLM"/>
    </source>
</evidence>
<keyword evidence="4" id="KW-1185">Reference proteome</keyword>
<feature type="signal peptide" evidence="2">
    <location>
        <begin position="1"/>
        <end position="27"/>
    </location>
</feature>
<evidence type="ECO:0000256" key="2">
    <source>
        <dbReference type="SAM" id="SignalP"/>
    </source>
</evidence>
<sequence length="437" mass="48895">MAWSPKRCEINITCLTALAAWLETYQGSQMQDEEWASRRLENRLPDAGLREAPSPQDASMQASDIDSRMRTSCLMTEIHRYVLWFIKRGNGYKNVSLSNEVKCTGERSGCERCQMLQTPCIYMESRVGKVAGVRARKRSLQQPLDAAQYIIDGERPELQQHQQAKATTVTSGSTLVDDGNDTISQWIQDSNDPGSDIDSLGSVRDPNHGSQDTTNADFLMPAMDFNLDDILRSPLGLNHFEVMSPPKDTSKEDEAKRLSELDSQCVLICCQIVTELESCKVANIQSLQIVLGIVKKAVERLIDIVRLQQESRSFKCMAMFGVLIYQIIELLECGCASFLNVDADHKNSLASQVHGMLPALSFGYLTMDPKEQSSWRCHIVLREIRQTSELLQNIKKLSGVGESGAADGVSTQLERERCFVDLENRLKALSDRVTSCE</sequence>
<feature type="chain" id="PRO_5025398049" description="Zn(2)-C6 fungal-type domain-containing protein" evidence="2">
    <location>
        <begin position="28"/>
        <end position="437"/>
    </location>
</feature>
<evidence type="ECO:0000256" key="1">
    <source>
        <dbReference type="SAM" id="MobiDB-lite"/>
    </source>
</evidence>
<name>A0A6A5ZVE4_9PLEO</name>
<feature type="region of interest" description="Disordered" evidence="1">
    <location>
        <begin position="187"/>
        <end position="214"/>
    </location>
</feature>
<organism evidence="3 4">
    <name type="scientific">Lophiotrema nucula</name>
    <dbReference type="NCBI Taxonomy" id="690887"/>
    <lineage>
        <taxon>Eukaryota</taxon>
        <taxon>Fungi</taxon>
        <taxon>Dikarya</taxon>
        <taxon>Ascomycota</taxon>
        <taxon>Pezizomycotina</taxon>
        <taxon>Dothideomycetes</taxon>
        <taxon>Pleosporomycetidae</taxon>
        <taxon>Pleosporales</taxon>
        <taxon>Lophiotremataceae</taxon>
        <taxon>Lophiotrema</taxon>
    </lineage>
</organism>